<evidence type="ECO:0000313" key="3">
    <source>
        <dbReference type="Proteomes" id="UP000318297"/>
    </source>
</evidence>
<protein>
    <submittedName>
        <fullName evidence="2">Uncharacterized protein</fullName>
    </submittedName>
</protein>
<feature type="region of interest" description="Disordered" evidence="1">
    <location>
        <begin position="187"/>
        <end position="226"/>
    </location>
</feature>
<dbReference type="AlphaFoldDB" id="A0A561EBG1"/>
<sequence>MRRSIRPHRRLMCDDAITERRIGDFCLWAHVARVAWPGATRCRHLSALVTGSDHSRHLAEQVATRNDISRRTPSARGTHQHSSTTSTRRIGDLCVTTEASVNQVTGEAPNSTESATYVGQHNLDAPNRRLMLGSTTSTRRIGDLCWAAQPRRAASATYVGQHNLDAPHRRLMLGSAVTKRRIGDFCMTSASEPRRPDLSGPRSRAPVRPPASARPDPSTAAPRGRG</sequence>
<evidence type="ECO:0000256" key="1">
    <source>
        <dbReference type="SAM" id="MobiDB-lite"/>
    </source>
</evidence>
<feature type="region of interest" description="Disordered" evidence="1">
    <location>
        <begin position="65"/>
        <end position="90"/>
    </location>
</feature>
<feature type="compositionally biased region" description="Polar residues" evidence="1">
    <location>
        <begin position="65"/>
        <end position="81"/>
    </location>
</feature>
<evidence type="ECO:0000313" key="2">
    <source>
        <dbReference type="EMBL" id="TWE12939.1"/>
    </source>
</evidence>
<name>A0A561EBG1_9MICO</name>
<keyword evidence="3" id="KW-1185">Reference proteome</keyword>
<proteinExistence type="predicted"/>
<dbReference type="Proteomes" id="UP000318297">
    <property type="component" value="Unassembled WGS sequence"/>
</dbReference>
<comment type="caution">
    <text evidence="2">The sequence shown here is derived from an EMBL/GenBank/DDBJ whole genome shotgun (WGS) entry which is preliminary data.</text>
</comment>
<feature type="compositionally biased region" description="Low complexity" evidence="1">
    <location>
        <begin position="201"/>
        <end position="226"/>
    </location>
</feature>
<organism evidence="2 3">
    <name type="scientific">Rudaeicoccus suwonensis</name>
    <dbReference type="NCBI Taxonomy" id="657409"/>
    <lineage>
        <taxon>Bacteria</taxon>
        <taxon>Bacillati</taxon>
        <taxon>Actinomycetota</taxon>
        <taxon>Actinomycetes</taxon>
        <taxon>Micrococcales</taxon>
        <taxon>Dermacoccaceae</taxon>
        <taxon>Rudaeicoccus</taxon>
    </lineage>
</organism>
<accession>A0A561EBG1</accession>
<reference evidence="2 3" key="1">
    <citation type="submission" date="2019-06" db="EMBL/GenBank/DDBJ databases">
        <title>Sequencing the genomes of 1000 actinobacteria strains.</title>
        <authorList>
            <person name="Klenk H.-P."/>
        </authorList>
    </citation>
    <scope>NUCLEOTIDE SEQUENCE [LARGE SCALE GENOMIC DNA]</scope>
    <source>
        <strain evidence="2 3">DSM 19560</strain>
    </source>
</reference>
<gene>
    <name evidence="2" type="ORF">BKA23_1766</name>
</gene>
<dbReference type="EMBL" id="VIVQ01000001">
    <property type="protein sequence ID" value="TWE12939.1"/>
    <property type="molecule type" value="Genomic_DNA"/>
</dbReference>